<dbReference type="Proteomes" id="UP000440965">
    <property type="component" value="Unassembled WGS sequence"/>
</dbReference>
<reference evidence="1 2" key="1">
    <citation type="submission" date="2019-10" db="EMBL/GenBank/DDBJ databases">
        <title>XDR Pseudomonas monteilii producing IMP-16 from LCR.</title>
        <authorList>
            <person name="Ballaben A."/>
            <person name="Doi Y."/>
        </authorList>
    </citation>
    <scope>NUCLEOTIDE SEQUENCE [LARGE SCALE GENOMIC DNA]</scope>
    <source>
        <strain evidence="1 2">597/14</strain>
    </source>
</reference>
<proteinExistence type="predicted"/>
<accession>A0A7X3EZG1</accession>
<evidence type="ECO:0000313" key="1">
    <source>
        <dbReference type="EMBL" id="MVF48633.1"/>
    </source>
</evidence>
<name>A0A7X3EZG1_9PSED</name>
<dbReference type="AlphaFoldDB" id="A0A7X3EZG1"/>
<organism evidence="1 2">
    <name type="scientific">Pseudomonas monteilii</name>
    <dbReference type="NCBI Taxonomy" id="76759"/>
    <lineage>
        <taxon>Bacteria</taxon>
        <taxon>Pseudomonadati</taxon>
        <taxon>Pseudomonadota</taxon>
        <taxon>Gammaproteobacteria</taxon>
        <taxon>Pseudomonadales</taxon>
        <taxon>Pseudomonadaceae</taxon>
        <taxon>Pseudomonas</taxon>
    </lineage>
</organism>
<protein>
    <submittedName>
        <fullName evidence="1">Uncharacterized protein</fullName>
    </submittedName>
</protein>
<evidence type="ECO:0000313" key="2">
    <source>
        <dbReference type="Proteomes" id="UP000440965"/>
    </source>
</evidence>
<sequence>MSVFTAYFCGTGSHRFDNANPDFWNGELVSTLASNDQGREFAHWIAVDGPGSGNLQDDNLFVEPGGYFNWTGQLFGRGWEENVNHVLQVIKGESSWQRTQLSQEGYERLKDAGVPIPDASVTASWFWRTYDYGNRHPTPQELQERIISMFRKPRLPLQVNLVGWSRGGISCHMLANAMAQDPVLRDIPVNIFAIDPVPGIGNVQTERTTLAANVREYVGFYSRDERSKGFACVIPSVDSRTQISIYPMSGRHATLVGNASADGASGGEAFKEPGLVVRHFAEVCLTRWGVALDKRLALSDRQLMEYHRAMTAAERQYHAMRSQSYTVLTEGERDDRLVHCGEACTHFSKVCGDDYDPTEGLALTRWDATTYKALR</sequence>
<gene>
    <name evidence="1" type="ORF">F9Z43_04570</name>
</gene>
<dbReference type="RefSeq" id="WP_156866925.1">
    <property type="nucleotide sequence ID" value="NZ_JACGDB010000003.1"/>
</dbReference>
<comment type="caution">
    <text evidence="1">The sequence shown here is derived from an EMBL/GenBank/DDBJ whole genome shotgun (WGS) entry which is preliminary data.</text>
</comment>
<dbReference type="EMBL" id="WEIK01000003">
    <property type="protein sequence ID" value="MVF48633.1"/>
    <property type="molecule type" value="Genomic_DNA"/>
</dbReference>